<dbReference type="SMART" id="SM00904">
    <property type="entry name" value="Flavokinase"/>
    <property type="match status" value="1"/>
</dbReference>
<dbReference type="InterPro" id="IPR002606">
    <property type="entry name" value="Riboflavin_kinase_bac"/>
</dbReference>
<accession>A0A381RHU3</accession>
<dbReference type="NCBIfam" id="TIGR00083">
    <property type="entry name" value="ribF"/>
    <property type="match status" value="1"/>
</dbReference>
<reference evidence="17" key="1">
    <citation type="submission" date="2018-05" db="EMBL/GenBank/DDBJ databases">
        <authorList>
            <person name="Lanie J.A."/>
            <person name="Ng W.-L."/>
            <person name="Kazmierczak K.M."/>
            <person name="Andrzejewski T.M."/>
            <person name="Davidsen T.M."/>
            <person name="Wayne K.J."/>
            <person name="Tettelin H."/>
            <person name="Glass J.I."/>
            <person name="Rusch D."/>
            <person name="Podicherti R."/>
            <person name="Tsui H.-C.T."/>
            <person name="Winkler M.E."/>
        </authorList>
    </citation>
    <scope>NUCLEOTIDE SEQUENCE</scope>
</reference>
<dbReference type="SUPFAM" id="SSF82114">
    <property type="entry name" value="Riboflavin kinase-like"/>
    <property type="match status" value="1"/>
</dbReference>
<keyword evidence="10" id="KW-0548">Nucleotidyltransferase</keyword>
<dbReference type="GO" id="GO:0003919">
    <property type="term" value="F:FMN adenylyltransferase activity"/>
    <property type="evidence" value="ECO:0007669"/>
    <property type="project" value="UniProtKB-EC"/>
</dbReference>
<evidence type="ECO:0000256" key="3">
    <source>
        <dbReference type="ARBA" id="ARBA00010214"/>
    </source>
</evidence>
<dbReference type="InterPro" id="IPR014729">
    <property type="entry name" value="Rossmann-like_a/b/a_fold"/>
</dbReference>
<dbReference type="FunFam" id="3.40.50.620:FF:000021">
    <property type="entry name" value="Riboflavin biosynthesis protein"/>
    <property type="match status" value="1"/>
</dbReference>
<evidence type="ECO:0000256" key="7">
    <source>
        <dbReference type="ARBA" id="ARBA00022630"/>
    </source>
</evidence>
<comment type="similarity">
    <text evidence="3">Belongs to the RibF family.</text>
</comment>
<dbReference type="NCBIfam" id="NF004162">
    <property type="entry name" value="PRK05627.1-5"/>
    <property type="match status" value="1"/>
</dbReference>
<comment type="pathway">
    <text evidence="1">Cofactor biosynthesis; FAD biosynthesis; FAD from FMN: step 1/1.</text>
</comment>
<sequence>MIIIKDIKDGHKIKPNGVYAIGNFDGIHLGHKEILENTKRISSENNKPCGIIMFEPHPQKFFKMDSEGFYLSNLETKQYLLKPFDIDFFIVLAFDNEMAKRTPEEFVKDIIVNSFQASHVVVGYDFRFGSGRIGNANSLQEICSSLDIGVSIIEKQKRGDKILSSSIIRNYLSEGEIGLAQEMLGHRWVVKSKVVSGNKRGREIGFPTANILMKDWIQPKYGVYAVIVEFNGKIYKGVSNLGIRPTFDETVPILETYLFDFSGDLYGKDIIVSFVDFIREEKKFDGIDSLRDRIEEDTMKAKKILSMIELKD</sequence>
<evidence type="ECO:0000256" key="5">
    <source>
        <dbReference type="ARBA" id="ARBA00012393"/>
    </source>
</evidence>
<feature type="domain" description="Riboflavin kinase" evidence="16">
    <location>
        <begin position="183"/>
        <end position="306"/>
    </location>
</feature>
<evidence type="ECO:0000256" key="9">
    <source>
        <dbReference type="ARBA" id="ARBA00022679"/>
    </source>
</evidence>
<comment type="pathway">
    <text evidence="2">Cofactor biosynthesis; FMN biosynthesis; FMN from riboflavin (ATP route): step 1/1.</text>
</comment>
<dbReference type="InterPro" id="IPR015865">
    <property type="entry name" value="Riboflavin_kinase_bac/euk"/>
</dbReference>
<dbReference type="CDD" id="cd02064">
    <property type="entry name" value="FAD_synthetase_N"/>
    <property type="match status" value="1"/>
</dbReference>
<evidence type="ECO:0000256" key="2">
    <source>
        <dbReference type="ARBA" id="ARBA00005201"/>
    </source>
</evidence>
<dbReference type="SUPFAM" id="SSF52374">
    <property type="entry name" value="Nucleotidylyl transferase"/>
    <property type="match status" value="1"/>
</dbReference>
<evidence type="ECO:0000256" key="8">
    <source>
        <dbReference type="ARBA" id="ARBA00022643"/>
    </source>
</evidence>
<dbReference type="GO" id="GO:0006747">
    <property type="term" value="P:FAD biosynthetic process"/>
    <property type="evidence" value="ECO:0007669"/>
    <property type="project" value="UniProtKB-UniPathway"/>
</dbReference>
<evidence type="ECO:0000313" key="17">
    <source>
        <dbReference type="EMBL" id="SUZ88723.1"/>
    </source>
</evidence>
<dbReference type="InterPro" id="IPR023468">
    <property type="entry name" value="Riboflavin_kinase"/>
</dbReference>
<evidence type="ECO:0000256" key="4">
    <source>
        <dbReference type="ARBA" id="ARBA00012105"/>
    </source>
</evidence>
<dbReference type="GO" id="GO:0009231">
    <property type="term" value="P:riboflavin biosynthetic process"/>
    <property type="evidence" value="ECO:0007669"/>
    <property type="project" value="InterPro"/>
</dbReference>
<keyword evidence="9" id="KW-0808">Transferase</keyword>
<dbReference type="Pfam" id="PF06574">
    <property type="entry name" value="FAD_syn"/>
    <property type="match status" value="1"/>
</dbReference>
<name>A0A381RHU3_9ZZZZ</name>
<organism evidence="17">
    <name type="scientific">marine metagenome</name>
    <dbReference type="NCBI Taxonomy" id="408172"/>
    <lineage>
        <taxon>unclassified sequences</taxon>
        <taxon>metagenomes</taxon>
        <taxon>ecological metagenomes</taxon>
    </lineage>
</organism>
<keyword evidence="8" id="KW-0288">FMN</keyword>
<dbReference type="EC" id="2.7.7.2" evidence="5"/>
<evidence type="ECO:0000256" key="6">
    <source>
        <dbReference type="ARBA" id="ARBA00018483"/>
    </source>
</evidence>
<evidence type="ECO:0000256" key="14">
    <source>
        <dbReference type="ARBA" id="ARBA00022840"/>
    </source>
</evidence>
<dbReference type="GO" id="GO:0009398">
    <property type="term" value="P:FMN biosynthetic process"/>
    <property type="evidence" value="ECO:0007669"/>
    <property type="project" value="UniProtKB-UniPathway"/>
</dbReference>
<dbReference type="PIRSF" id="PIRSF004491">
    <property type="entry name" value="FAD_Synth"/>
    <property type="match status" value="1"/>
</dbReference>
<dbReference type="FunFam" id="2.40.30.30:FF:000003">
    <property type="entry name" value="Riboflavin biosynthesis protein"/>
    <property type="match status" value="1"/>
</dbReference>
<dbReference type="NCBIfam" id="NF004160">
    <property type="entry name" value="PRK05627.1-3"/>
    <property type="match status" value="1"/>
</dbReference>
<dbReference type="AlphaFoldDB" id="A0A381RHU3"/>
<keyword evidence="14" id="KW-0067">ATP-binding</keyword>
<dbReference type="Gene3D" id="3.40.50.620">
    <property type="entry name" value="HUPs"/>
    <property type="match status" value="1"/>
</dbReference>
<dbReference type="InterPro" id="IPR015864">
    <property type="entry name" value="FAD_synthase"/>
</dbReference>
<keyword evidence="15" id="KW-0511">Multifunctional enzyme</keyword>
<keyword evidence="13" id="KW-0274">FAD</keyword>
<dbReference type="Gene3D" id="2.40.30.30">
    <property type="entry name" value="Riboflavin kinase-like"/>
    <property type="match status" value="1"/>
</dbReference>
<dbReference type="GO" id="GO:0005524">
    <property type="term" value="F:ATP binding"/>
    <property type="evidence" value="ECO:0007669"/>
    <property type="project" value="UniProtKB-KW"/>
</dbReference>
<keyword evidence="12" id="KW-0418">Kinase</keyword>
<evidence type="ECO:0000256" key="12">
    <source>
        <dbReference type="ARBA" id="ARBA00022777"/>
    </source>
</evidence>
<evidence type="ECO:0000256" key="15">
    <source>
        <dbReference type="ARBA" id="ARBA00023268"/>
    </source>
</evidence>
<dbReference type="EC" id="2.7.1.26" evidence="4"/>
<dbReference type="GO" id="GO:0008531">
    <property type="term" value="F:riboflavin kinase activity"/>
    <property type="evidence" value="ECO:0007669"/>
    <property type="project" value="UniProtKB-EC"/>
</dbReference>
<keyword evidence="7" id="KW-0285">Flavoprotein</keyword>
<evidence type="ECO:0000259" key="16">
    <source>
        <dbReference type="SMART" id="SM00904"/>
    </source>
</evidence>
<gene>
    <name evidence="17" type="ORF">METZ01_LOCUS41577</name>
</gene>
<dbReference type="PANTHER" id="PTHR22749:SF6">
    <property type="entry name" value="RIBOFLAVIN KINASE"/>
    <property type="match status" value="1"/>
</dbReference>
<evidence type="ECO:0000256" key="13">
    <source>
        <dbReference type="ARBA" id="ARBA00022827"/>
    </source>
</evidence>
<protein>
    <recommendedName>
        <fullName evidence="6">Bifunctional riboflavin kinase/FMN adenylyltransferase</fullName>
        <ecNumber evidence="4">2.7.1.26</ecNumber>
        <ecNumber evidence="5">2.7.7.2</ecNumber>
    </recommendedName>
</protein>
<dbReference type="InterPro" id="IPR023465">
    <property type="entry name" value="Riboflavin_kinase_dom_sf"/>
</dbReference>
<evidence type="ECO:0000256" key="1">
    <source>
        <dbReference type="ARBA" id="ARBA00004726"/>
    </source>
</evidence>
<dbReference type="UniPathway" id="UPA00276">
    <property type="reaction ID" value="UER00406"/>
</dbReference>
<dbReference type="PANTHER" id="PTHR22749">
    <property type="entry name" value="RIBOFLAVIN KINASE/FMN ADENYLYLTRANSFERASE"/>
    <property type="match status" value="1"/>
</dbReference>
<dbReference type="Pfam" id="PF01687">
    <property type="entry name" value="Flavokinase"/>
    <property type="match status" value="1"/>
</dbReference>
<dbReference type="UniPathway" id="UPA00277">
    <property type="reaction ID" value="UER00407"/>
</dbReference>
<evidence type="ECO:0000256" key="10">
    <source>
        <dbReference type="ARBA" id="ARBA00022695"/>
    </source>
</evidence>
<dbReference type="EMBL" id="UINC01001784">
    <property type="protein sequence ID" value="SUZ88723.1"/>
    <property type="molecule type" value="Genomic_DNA"/>
</dbReference>
<keyword evidence="11" id="KW-0547">Nucleotide-binding</keyword>
<evidence type="ECO:0000256" key="11">
    <source>
        <dbReference type="ARBA" id="ARBA00022741"/>
    </source>
</evidence>
<proteinExistence type="inferred from homology"/>